<dbReference type="InterPro" id="IPR043502">
    <property type="entry name" value="DNA/RNA_pol_sf"/>
</dbReference>
<dbReference type="InterPro" id="IPR036397">
    <property type="entry name" value="RNaseH_sf"/>
</dbReference>
<feature type="region of interest" description="Disordered" evidence="2">
    <location>
        <begin position="342"/>
        <end position="425"/>
    </location>
</feature>
<sequence length="1850" mass="206858">MSDRPKEKDRVRSSDNGEFLGHSFEDDGTSCRNNKKHKESHLNSTDGNATPVREPSPPVGVRNSISYKDSLIGMIPGAYEHAFFGSSMEEDADLSSDEDDEGEPPGDGEVVIKFSRDLKQRIRDPWSSSLIVKVFGRSVGYMFLVNKLKSMWKAAGNFSCVDIGMGFFLVKFDSKSGFEEVLKGGPWFIGEHYLSLRPWVPNFRASEASVSSVAIWVRLPELPVEYYHKESLLKIGSGLGPVLRVDFNTATGTRGRFARICVQLDLEQPLTRIIRVGKLKLAVVYEGIGMLCFHCGRIGHRSEWCPHRIQEPMGAPEIPPTTPDLKEDDKTSEFGPWMLVTRRKKQTKPAGVHGMRSVRDENLTSSDRAGGNANQGRAATGAAVNGRGQAVSEAEGQGRGIQLSKDSSHPLNKGKKSLEAGLSVKPKQKLNEPFIEPSPKFSAQFFSAAQPEPVSRRLLQLTPSLSVPNSHNPKLHNPKLLNPKTTMTSTRWGIFPLYKEPPSWRIRLGSRVIRIDEDVIELIRKDPLHIWGWYDAEIAQAWAEIAPAVLPKDCPVLPRLTDMVWLQEISPFLELPHGHSEDRRDSLSTTDTLSAIAGAAICSISGGSILCNTSSIRRKESLVVSPTPLQMGRKSVITQTSSDSEVCSSVRDRDSLLGVEGEGIPRVSTHLEDDPEQLMGNVAGEGLELAGSGGGVLNPCFRKALLDTLNINNPEILILTETRLGGVRAAELARSLPFDGFLCTNTIGFAGGIWILWKKEAVEVDHLCSTEQEIHASVKVRGSNSLWLLTAIYASPRRSERRILWENLKIIAGLNNLPWVMLDLIESWQTLNGGSFFPEASVTHLARTHSDHCPVFLTLCPYIPCILPRPFRFESIWFSHVDFLSVVEKAWATPALNLSFTFATFAALVSAWNKSKFGNIFHRKKRILARLNGVQCALTSNPSESLYRLEKSLREDYFIILKLEEELWALKSRVGWVVEGDRNTKFFHTSTIVRRRTNKIVRLRNSVGEWITDNELIRLHIQQGFVDLFSTSHHLPPSGFCLPMWSPRVSDQEALSLTAHVDVNDVKRSLWSLKAFKAPGPDGLHPGFFQKCWPIVGDSVFNEAAFVPGRRGVDNVVIAQELIHSIHRKKGRLGQLILKLDLEKAYDRLEWNFIREVLSFFKFPPSFVDLVLECVTTSSFSILVNGGQLENFKPSRGIRQGDPLSPYLFILCMEYLSLKILDACDNNNWKPIKVSRRGPAISHLFFADDLLLCAEASSSCCLTITRHQLCDILGVSSTPNLGKYLGFPLSPNGRNTRDFDFVVEKVQAKLSNWKAKLLSPAGRVILVQSVTSAIPAYYMQNVALPIRICSSLDKLNRDFLWGSNDERKKMHMYCPNGIMDERLNTRRSGSSNWKGLRKGHEVFRKGLRWVIKNGHSVSFWHDLWVGDRPLRTLVHGPLSIWEDTLRVCDVVEGVNLWNLSILSLDIPVGTREAIKAMWICPNSSLADKRVWDTVGGDFKLGKAYSIACNNFSDCPSSNPSSWIWKVRTSPRIMFFLWQCYHLSVPVRETLASRGMNIPTFCPRCLHPNESLIHMLRDCPDSIAFWNSFRFPTLGFQFYSASLLDWIHNNCNAYSTHDHNIPWQTLFSFGIWSLWLRRNQFVFKPASSFLDPVINAISYASEFFYLIGNCSKEKSRISTSIKWVPPPLGWFKLNTDGSSLGNPGMAGGGGVIRNHVGDWEGGFSRAIGVTTSVQAELRALKDGLELAIELGILNLEIEMDSLVAVELVNSITTPNVFLSAIVTDCRSLMERFELCSLKHIFREANGCADVLAKAGCVQSSDFLSFSNAPAHVLEALAFDVSNATRFRLISS</sequence>
<feature type="domain" description="RNase H type-1" evidence="4">
    <location>
        <begin position="1686"/>
        <end position="1816"/>
    </location>
</feature>
<evidence type="ECO:0000256" key="1">
    <source>
        <dbReference type="PROSITE-ProRule" id="PRU00047"/>
    </source>
</evidence>
<dbReference type="Pfam" id="PF13456">
    <property type="entry name" value="RVT_3"/>
    <property type="match status" value="1"/>
</dbReference>
<dbReference type="InterPro" id="IPR044730">
    <property type="entry name" value="RNase_H-like_dom_plant"/>
</dbReference>
<dbReference type="SUPFAM" id="SSF56672">
    <property type="entry name" value="DNA/RNA polymerases"/>
    <property type="match status" value="1"/>
</dbReference>
<dbReference type="GO" id="GO:0003676">
    <property type="term" value="F:nucleic acid binding"/>
    <property type="evidence" value="ECO:0007669"/>
    <property type="project" value="InterPro"/>
</dbReference>
<name>A0A2N9J078_FAGSY</name>
<feature type="region of interest" description="Disordered" evidence="2">
    <location>
        <begin position="1"/>
        <end position="61"/>
    </location>
</feature>
<dbReference type="InterPro" id="IPR026960">
    <property type="entry name" value="RVT-Znf"/>
</dbReference>
<feature type="compositionally biased region" description="Acidic residues" evidence="2">
    <location>
        <begin position="90"/>
        <end position="106"/>
    </location>
</feature>
<dbReference type="InterPro" id="IPR025558">
    <property type="entry name" value="DUF4283"/>
</dbReference>
<dbReference type="EMBL" id="OIVN01006340">
    <property type="protein sequence ID" value="SPD30976.1"/>
    <property type="molecule type" value="Genomic_DNA"/>
</dbReference>
<feature type="region of interest" description="Disordered" evidence="2">
    <location>
        <begin position="90"/>
        <end position="109"/>
    </location>
</feature>
<dbReference type="SUPFAM" id="SSF56219">
    <property type="entry name" value="DNase I-like"/>
    <property type="match status" value="1"/>
</dbReference>
<dbReference type="SUPFAM" id="SSF53098">
    <property type="entry name" value="Ribonuclease H-like"/>
    <property type="match status" value="1"/>
</dbReference>
<keyword evidence="1" id="KW-0863">Zinc-finger</keyword>
<evidence type="ECO:0000259" key="4">
    <source>
        <dbReference type="PROSITE" id="PS50879"/>
    </source>
</evidence>
<dbReference type="InterPro" id="IPR002156">
    <property type="entry name" value="RNaseH_domain"/>
</dbReference>
<dbReference type="InterPro" id="IPR036691">
    <property type="entry name" value="Endo/exonu/phosph_ase_sf"/>
</dbReference>
<keyword evidence="1" id="KW-0479">Metal-binding</keyword>
<evidence type="ECO:0000313" key="5">
    <source>
        <dbReference type="EMBL" id="SPD30976.1"/>
    </source>
</evidence>
<dbReference type="PANTHER" id="PTHR31286">
    <property type="entry name" value="GLYCINE-RICH CELL WALL STRUCTURAL PROTEIN 1.8-LIKE"/>
    <property type="match status" value="1"/>
</dbReference>
<dbReference type="InterPro" id="IPR000477">
    <property type="entry name" value="RT_dom"/>
</dbReference>
<feature type="region of interest" description="Disordered" evidence="2">
    <location>
        <begin position="312"/>
        <end position="331"/>
    </location>
</feature>
<dbReference type="Pfam" id="PF14111">
    <property type="entry name" value="DUF4283"/>
    <property type="match status" value="1"/>
</dbReference>
<feature type="compositionally biased region" description="Basic and acidic residues" evidence="2">
    <location>
        <begin position="1"/>
        <end position="15"/>
    </location>
</feature>
<feature type="compositionally biased region" description="Low complexity" evidence="2">
    <location>
        <begin position="368"/>
        <end position="383"/>
    </location>
</feature>
<proteinExistence type="predicted"/>
<evidence type="ECO:0000259" key="3">
    <source>
        <dbReference type="PROSITE" id="PS50158"/>
    </source>
</evidence>
<dbReference type="PANTHER" id="PTHR31286:SF99">
    <property type="entry name" value="DUF4283 DOMAIN-CONTAINING PROTEIN"/>
    <property type="match status" value="1"/>
</dbReference>
<reference evidence="5" key="1">
    <citation type="submission" date="2018-02" db="EMBL/GenBank/DDBJ databases">
        <authorList>
            <person name="Cohen D.B."/>
            <person name="Kent A.D."/>
        </authorList>
    </citation>
    <scope>NUCLEOTIDE SEQUENCE</scope>
</reference>
<dbReference type="PROSITE" id="PS50879">
    <property type="entry name" value="RNASE_H_1"/>
    <property type="match status" value="1"/>
</dbReference>
<dbReference type="GO" id="GO:0004523">
    <property type="term" value="F:RNA-DNA hybrid ribonuclease activity"/>
    <property type="evidence" value="ECO:0007669"/>
    <property type="project" value="InterPro"/>
</dbReference>
<dbReference type="GO" id="GO:0008270">
    <property type="term" value="F:zinc ion binding"/>
    <property type="evidence" value="ECO:0007669"/>
    <property type="project" value="UniProtKB-KW"/>
</dbReference>
<evidence type="ECO:0008006" key="6">
    <source>
        <dbReference type="Google" id="ProtNLM"/>
    </source>
</evidence>
<organism evidence="5">
    <name type="scientific">Fagus sylvatica</name>
    <name type="common">Beechnut</name>
    <dbReference type="NCBI Taxonomy" id="28930"/>
    <lineage>
        <taxon>Eukaryota</taxon>
        <taxon>Viridiplantae</taxon>
        <taxon>Streptophyta</taxon>
        <taxon>Embryophyta</taxon>
        <taxon>Tracheophyta</taxon>
        <taxon>Spermatophyta</taxon>
        <taxon>Magnoliopsida</taxon>
        <taxon>eudicotyledons</taxon>
        <taxon>Gunneridae</taxon>
        <taxon>Pentapetalae</taxon>
        <taxon>rosids</taxon>
        <taxon>fabids</taxon>
        <taxon>Fagales</taxon>
        <taxon>Fagaceae</taxon>
        <taxon>Fagus</taxon>
    </lineage>
</organism>
<dbReference type="Gene3D" id="3.30.420.10">
    <property type="entry name" value="Ribonuclease H-like superfamily/Ribonuclease H"/>
    <property type="match status" value="1"/>
</dbReference>
<gene>
    <name evidence="5" type="ORF">FSB_LOCUS58858</name>
</gene>
<dbReference type="Gene3D" id="3.60.10.10">
    <property type="entry name" value="Endonuclease/exonuclease/phosphatase"/>
    <property type="match status" value="1"/>
</dbReference>
<dbReference type="InterPro" id="IPR001878">
    <property type="entry name" value="Znf_CCHC"/>
</dbReference>
<accession>A0A2N9J078</accession>
<keyword evidence="1" id="KW-0862">Zinc</keyword>
<dbReference type="PROSITE" id="PS50158">
    <property type="entry name" value="ZF_CCHC"/>
    <property type="match status" value="1"/>
</dbReference>
<feature type="domain" description="CCHC-type" evidence="3">
    <location>
        <begin position="292"/>
        <end position="306"/>
    </location>
</feature>
<dbReference type="InterPro" id="IPR040256">
    <property type="entry name" value="At4g02000-like"/>
</dbReference>
<dbReference type="Pfam" id="PF13966">
    <property type="entry name" value="zf-RVT"/>
    <property type="match status" value="1"/>
</dbReference>
<dbReference type="CDD" id="cd06222">
    <property type="entry name" value="RNase_H_like"/>
    <property type="match status" value="1"/>
</dbReference>
<dbReference type="InterPro" id="IPR012337">
    <property type="entry name" value="RNaseH-like_sf"/>
</dbReference>
<protein>
    <recommendedName>
        <fullName evidence="6">CCHC-type domain-containing protein</fullName>
    </recommendedName>
</protein>
<evidence type="ECO:0000256" key="2">
    <source>
        <dbReference type="SAM" id="MobiDB-lite"/>
    </source>
</evidence>
<dbReference type="Pfam" id="PF00078">
    <property type="entry name" value="RVT_1"/>
    <property type="match status" value="1"/>
</dbReference>